<organism evidence="2">
    <name type="scientific">Arion vulgaris</name>
    <dbReference type="NCBI Taxonomy" id="1028688"/>
    <lineage>
        <taxon>Eukaryota</taxon>
        <taxon>Metazoa</taxon>
        <taxon>Spiralia</taxon>
        <taxon>Lophotrochozoa</taxon>
        <taxon>Mollusca</taxon>
        <taxon>Gastropoda</taxon>
        <taxon>Heterobranchia</taxon>
        <taxon>Euthyneura</taxon>
        <taxon>Panpulmonata</taxon>
        <taxon>Eupulmonata</taxon>
        <taxon>Stylommatophora</taxon>
        <taxon>Helicina</taxon>
        <taxon>Arionoidea</taxon>
        <taxon>Arionidae</taxon>
        <taxon>Arion</taxon>
    </lineage>
</organism>
<name>A0A0B6YMP3_9EUPU</name>
<dbReference type="AlphaFoldDB" id="A0A0B6YMP3"/>
<keyword evidence="1" id="KW-1133">Transmembrane helix</keyword>
<protein>
    <submittedName>
        <fullName evidence="2">Uncharacterized protein</fullName>
    </submittedName>
</protein>
<feature type="non-terminal residue" evidence="2">
    <location>
        <position position="1"/>
    </location>
</feature>
<reference evidence="2" key="1">
    <citation type="submission" date="2014-12" db="EMBL/GenBank/DDBJ databases">
        <title>Insight into the proteome of Arion vulgaris.</title>
        <authorList>
            <person name="Aradska J."/>
            <person name="Bulat T."/>
            <person name="Smidak R."/>
            <person name="Sarate P."/>
            <person name="Gangsoo J."/>
            <person name="Sialana F."/>
            <person name="Bilban M."/>
            <person name="Lubec G."/>
        </authorList>
    </citation>
    <scope>NUCLEOTIDE SEQUENCE</scope>
    <source>
        <tissue evidence="2">Skin</tissue>
    </source>
</reference>
<feature type="non-terminal residue" evidence="2">
    <location>
        <position position="127"/>
    </location>
</feature>
<evidence type="ECO:0000256" key="1">
    <source>
        <dbReference type="SAM" id="Phobius"/>
    </source>
</evidence>
<sequence length="127" mass="14004">QDFYKLFIIISLYLMSTFTAAVVTEKHGFSVKYLDRNFKNIKLECDGSVSTASEGVTTSIVIYNNVSMLALVEMTVGECPTVRESPLDINIYTLACVSGRDTLLVLKVIITDLEISTSRTFGCNVTS</sequence>
<feature type="transmembrane region" description="Helical" evidence="1">
    <location>
        <begin position="6"/>
        <end position="24"/>
    </location>
</feature>
<accession>A0A0B6YMP3</accession>
<keyword evidence="1" id="KW-0472">Membrane</keyword>
<keyword evidence="1" id="KW-0812">Transmembrane</keyword>
<proteinExistence type="predicted"/>
<evidence type="ECO:0000313" key="2">
    <source>
        <dbReference type="EMBL" id="CEK57051.1"/>
    </source>
</evidence>
<dbReference type="EMBL" id="HACG01010186">
    <property type="protein sequence ID" value="CEK57051.1"/>
    <property type="molecule type" value="Transcribed_RNA"/>
</dbReference>
<gene>
    <name evidence="2" type="primary">ORF29175</name>
</gene>